<evidence type="ECO:0000313" key="3">
    <source>
        <dbReference type="EMBL" id="USP80651.1"/>
    </source>
</evidence>
<accession>A0A9Q8ZCF8</accession>
<dbReference type="EMBL" id="CP089279">
    <property type="protein sequence ID" value="USP80651.1"/>
    <property type="molecule type" value="Genomic_DNA"/>
</dbReference>
<evidence type="ECO:0000256" key="1">
    <source>
        <dbReference type="SAM" id="MobiDB-lite"/>
    </source>
</evidence>
<feature type="domain" description="Heterokaryon incompatibility" evidence="2">
    <location>
        <begin position="1"/>
        <end position="70"/>
    </location>
</feature>
<dbReference type="Pfam" id="PF06985">
    <property type="entry name" value="HET"/>
    <property type="match status" value="1"/>
</dbReference>
<gene>
    <name evidence="3" type="ORF">yc1106_07925</name>
</gene>
<sequence length="490" mass="56312">MPSIYDHAKLTIVAAVESANDPLPRWNKCHHKVSVPTELIRGIAHTIGEPPLVTALTQTTWIRRGWTFQEAFSARRLLVFTQDLIYWSCHEESWCEDQYTEFHNVKNEPTPETSLFLTSVWENSCNGNKSVTKLCAMGLYVRHAQDYSQRLFSNYSDVVKAFIGILKAMKEYFPNGYIWALPYDKLDAALLWLTCCEKTEFLEHQCDLSPESRLPIPSWSWIGKGHKVEFRYGICETKSRITWHEPVKCWSSNTDTVDHDQELRHLPQASVMCGPQTITEDGVTLDYAFLHFTAQTAMLSIELEPDPRNLEIFNAYIRNEQANSKSHQLVAANIFLSSKKAIGQILVPAHMFQDSTQQLQEFVLLSEYPGRLHNEVLNNKTRPVEGQKPGKSFDRDRHDHDSGSSHQEEEEACGIEDEKHQNQEFVDANESLVPEGRKDGFRHHSALNVMLIEWDEMHDIKNFARRVGIARIDPSAWEEVEKTEKTIILG</sequence>
<evidence type="ECO:0000313" key="4">
    <source>
        <dbReference type="Proteomes" id="UP001056012"/>
    </source>
</evidence>
<name>A0A9Q8ZCF8_CURCL</name>
<proteinExistence type="predicted"/>
<organism evidence="3 4">
    <name type="scientific">Curvularia clavata</name>
    <dbReference type="NCBI Taxonomy" id="95742"/>
    <lineage>
        <taxon>Eukaryota</taxon>
        <taxon>Fungi</taxon>
        <taxon>Dikarya</taxon>
        <taxon>Ascomycota</taxon>
        <taxon>Pezizomycotina</taxon>
        <taxon>Dothideomycetes</taxon>
        <taxon>Pleosporomycetidae</taxon>
        <taxon>Pleosporales</taxon>
        <taxon>Pleosporineae</taxon>
        <taxon>Pleosporaceae</taxon>
        <taxon>Curvularia</taxon>
    </lineage>
</organism>
<protein>
    <submittedName>
        <fullName evidence="3">HET-domain-containing protein</fullName>
    </submittedName>
</protein>
<dbReference type="InterPro" id="IPR010730">
    <property type="entry name" value="HET"/>
</dbReference>
<evidence type="ECO:0000259" key="2">
    <source>
        <dbReference type="Pfam" id="PF06985"/>
    </source>
</evidence>
<keyword evidence="4" id="KW-1185">Reference proteome</keyword>
<feature type="compositionally biased region" description="Basic and acidic residues" evidence="1">
    <location>
        <begin position="391"/>
        <end position="407"/>
    </location>
</feature>
<dbReference type="Proteomes" id="UP001056012">
    <property type="component" value="Chromosome 6"/>
</dbReference>
<dbReference type="VEuPathDB" id="FungiDB:yc1106_07925"/>
<reference evidence="3" key="1">
    <citation type="submission" date="2021-12" db="EMBL/GenBank/DDBJ databases">
        <title>Curvularia clavata genome.</title>
        <authorList>
            <person name="Cao Y."/>
        </authorList>
    </citation>
    <scope>NUCLEOTIDE SEQUENCE</scope>
    <source>
        <strain evidence="3">Yc1106</strain>
    </source>
</reference>
<dbReference type="PANTHER" id="PTHR33112:SF12">
    <property type="entry name" value="HETEROKARYON INCOMPATIBILITY DOMAIN-CONTAINING PROTEIN"/>
    <property type="match status" value="1"/>
</dbReference>
<dbReference type="OrthoDB" id="5135333at2759"/>
<dbReference type="PANTHER" id="PTHR33112">
    <property type="entry name" value="DOMAIN PROTEIN, PUTATIVE-RELATED"/>
    <property type="match status" value="1"/>
</dbReference>
<feature type="region of interest" description="Disordered" evidence="1">
    <location>
        <begin position="375"/>
        <end position="421"/>
    </location>
</feature>
<dbReference type="AlphaFoldDB" id="A0A9Q8ZCF8"/>